<feature type="compositionally biased region" description="Gly residues" evidence="2">
    <location>
        <begin position="645"/>
        <end position="657"/>
    </location>
</feature>
<feature type="transmembrane region" description="Helical" evidence="3">
    <location>
        <begin position="143"/>
        <end position="162"/>
    </location>
</feature>
<comment type="caution">
    <text evidence="4">The sequence shown here is derived from an EMBL/GenBank/DDBJ whole genome shotgun (WGS) entry which is preliminary data.</text>
</comment>
<accession>A0A372JSN5</accession>
<feature type="compositionally biased region" description="Gly residues" evidence="2">
    <location>
        <begin position="550"/>
        <end position="563"/>
    </location>
</feature>
<feature type="region of interest" description="Disordered" evidence="2">
    <location>
        <begin position="642"/>
        <end position="731"/>
    </location>
</feature>
<feature type="compositionally biased region" description="Gly residues" evidence="2">
    <location>
        <begin position="585"/>
        <end position="601"/>
    </location>
</feature>
<feature type="compositionally biased region" description="Low complexity" evidence="2">
    <location>
        <begin position="571"/>
        <end position="580"/>
    </location>
</feature>
<reference evidence="4 5" key="1">
    <citation type="submission" date="2018-08" db="EMBL/GenBank/DDBJ databases">
        <title>Actinomadura jelena sp. nov., a novel Actinomycete isolated from soil in Chad.</title>
        <authorList>
            <person name="Shi L."/>
        </authorList>
    </citation>
    <scope>NUCLEOTIDE SEQUENCE [LARGE SCALE GENOMIC DNA]</scope>
    <source>
        <strain evidence="4 5">NEAU-G17</strain>
    </source>
</reference>
<dbReference type="InterPro" id="IPR025519">
    <property type="entry name" value="DUF4407"/>
</dbReference>
<dbReference type="AlphaFoldDB" id="A0A372JSN5"/>
<evidence type="ECO:0000313" key="5">
    <source>
        <dbReference type="Proteomes" id="UP000261811"/>
    </source>
</evidence>
<evidence type="ECO:0000256" key="2">
    <source>
        <dbReference type="SAM" id="MobiDB-lite"/>
    </source>
</evidence>
<keyword evidence="3" id="KW-0812">Transmembrane</keyword>
<feature type="region of interest" description="Disordered" evidence="2">
    <location>
        <begin position="518"/>
        <end position="623"/>
    </location>
</feature>
<keyword evidence="3" id="KW-0472">Membrane</keyword>
<feature type="region of interest" description="Disordered" evidence="2">
    <location>
        <begin position="1"/>
        <end position="66"/>
    </location>
</feature>
<keyword evidence="1" id="KW-0175">Coiled coil</keyword>
<sequence length="731" mass="77917">MARVRLWAASRSVPSRHSGGAVTRPNDPPELRHAPVGAPPSFPPGEREDEERRRSSGRLARGWLSRDAPEPPFRRWRLTTDDSPRRAGSMKNVLIWLSGADPDILRRATTDRAKYVGIGGAVLTTASLASVSMFFALRMAVGASVWAAVPLSAMWFLVILNLDRWLVVSLTRSQGRVLTVLLALPRVAMALLFGVIISTPLVLQIFDDEVRVAVDRIHDEDSRKFQQNLDTGPDAQRIRVLEQQEALLLKQRTGDGLANPEDDPEIKQLRAQLPALQKEFYDYDDKAACELTGDRCKGTSGRSGDGPRYQKFVRRRDQAKAQIDQINARIRTKSTALNQAAAKNKDVLVAQAQQKLPGVQSELRTLRDRQQSDRTAFEKNNKDNTGLLIRLKGLDRAAQGESQLQWARFLLFLFITVLECLPIIVKVLSLFGPPGAYDEAVEKIRARDRLLLDDQVRKQEGVGLRENSGRTDFARRLQERRTELVETSVDEIIEVERRLQRLELERWEREQLRRFSAGAGGTEGADAAAGAGRPGMNGHAFNGDAPAGAGVPGAPGAAGGPGAPGGPPSPAAQGGLARSGPPMPGGFGSSGSGPGPVGGFGSSANGPAEGFGPSGRGPSDGFGASGLGSVGGFGASASGSAEGFGASGSGPVGGSASGNGWPFPPPANPGGGIGTPPYSWGAASSNGEGGPTGERVRPEGETRHYPSMPPEEGRGGLLGGWLDRLNRRIGR</sequence>
<dbReference type="EMBL" id="QURH01000070">
    <property type="protein sequence ID" value="RFU43027.1"/>
    <property type="molecule type" value="Genomic_DNA"/>
</dbReference>
<feature type="transmembrane region" description="Helical" evidence="3">
    <location>
        <begin position="183"/>
        <end position="206"/>
    </location>
</feature>
<evidence type="ECO:0000256" key="1">
    <source>
        <dbReference type="SAM" id="Coils"/>
    </source>
</evidence>
<evidence type="ECO:0000313" key="4">
    <source>
        <dbReference type="EMBL" id="RFU43027.1"/>
    </source>
</evidence>
<protein>
    <submittedName>
        <fullName evidence="4">DUF4407 domain-containing protein</fullName>
    </submittedName>
</protein>
<feature type="compositionally biased region" description="Basic and acidic residues" evidence="2">
    <location>
        <begin position="694"/>
        <end position="704"/>
    </location>
</feature>
<name>A0A372JSN5_9ACTN</name>
<dbReference type="Proteomes" id="UP000261811">
    <property type="component" value="Unassembled WGS sequence"/>
</dbReference>
<keyword evidence="5" id="KW-1185">Reference proteome</keyword>
<feature type="transmembrane region" description="Helical" evidence="3">
    <location>
        <begin position="115"/>
        <end position="137"/>
    </location>
</feature>
<feature type="compositionally biased region" description="Gly residues" evidence="2">
    <location>
        <begin position="612"/>
        <end position="623"/>
    </location>
</feature>
<proteinExistence type="predicted"/>
<organism evidence="4 5">
    <name type="scientific">Actinomadura logoneensis</name>
    <dbReference type="NCBI Taxonomy" id="2293572"/>
    <lineage>
        <taxon>Bacteria</taxon>
        <taxon>Bacillati</taxon>
        <taxon>Actinomycetota</taxon>
        <taxon>Actinomycetes</taxon>
        <taxon>Streptosporangiales</taxon>
        <taxon>Thermomonosporaceae</taxon>
        <taxon>Actinomadura</taxon>
    </lineage>
</organism>
<gene>
    <name evidence="4" type="ORF">DZF91_03325</name>
</gene>
<dbReference type="Pfam" id="PF14362">
    <property type="entry name" value="DUF4407"/>
    <property type="match status" value="1"/>
</dbReference>
<feature type="coiled-coil region" evidence="1">
    <location>
        <begin position="309"/>
        <end position="369"/>
    </location>
</feature>
<evidence type="ECO:0000256" key="3">
    <source>
        <dbReference type="SAM" id="Phobius"/>
    </source>
</evidence>
<keyword evidence="3" id="KW-1133">Transmembrane helix</keyword>